<gene>
    <name evidence="1" type="ORF">Psi01_18880</name>
</gene>
<comment type="caution">
    <text evidence="1">The sequence shown here is derived from an EMBL/GenBank/DDBJ whole genome shotgun (WGS) entry which is preliminary data.</text>
</comment>
<proteinExistence type="predicted"/>
<dbReference type="RefSeq" id="WP_377238713.1">
    <property type="nucleotide sequence ID" value="NZ_JBHLZR010000019.1"/>
</dbReference>
<accession>A0A8J3SKF1</accession>
<name>A0A8J3SKF1_9ACTN</name>
<dbReference type="EMBL" id="BOOJ01000018">
    <property type="protein sequence ID" value="GIH91258.1"/>
    <property type="molecule type" value="Genomic_DNA"/>
</dbReference>
<sequence>MWSVVLGALSALAGVALGQYMQGRREAKGRLYDQRREAYVEFLRVFERYWSNAARHTPYDEGPAPSDLEADDFDSLYNRLLTVQIFASASTYSAADKATKELMAYFRTDGKGDQVPITAAFDEYLRLMRKELGVR</sequence>
<organism evidence="1 2">
    <name type="scientific">Planobispora siamensis</name>
    <dbReference type="NCBI Taxonomy" id="936338"/>
    <lineage>
        <taxon>Bacteria</taxon>
        <taxon>Bacillati</taxon>
        <taxon>Actinomycetota</taxon>
        <taxon>Actinomycetes</taxon>
        <taxon>Streptosporangiales</taxon>
        <taxon>Streptosporangiaceae</taxon>
        <taxon>Planobispora</taxon>
    </lineage>
</organism>
<reference evidence="1 2" key="1">
    <citation type="submission" date="2021-01" db="EMBL/GenBank/DDBJ databases">
        <title>Whole genome shotgun sequence of Planobispora siamensis NBRC 107568.</title>
        <authorList>
            <person name="Komaki H."/>
            <person name="Tamura T."/>
        </authorList>
    </citation>
    <scope>NUCLEOTIDE SEQUENCE [LARGE SCALE GENOMIC DNA]</scope>
    <source>
        <strain evidence="1 2">NBRC 107568</strain>
    </source>
</reference>
<protein>
    <submittedName>
        <fullName evidence="1">Uncharacterized protein</fullName>
    </submittedName>
</protein>
<dbReference type="Proteomes" id="UP000619788">
    <property type="component" value="Unassembled WGS sequence"/>
</dbReference>
<evidence type="ECO:0000313" key="2">
    <source>
        <dbReference type="Proteomes" id="UP000619788"/>
    </source>
</evidence>
<dbReference type="AlphaFoldDB" id="A0A8J3SKF1"/>
<keyword evidence="2" id="KW-1185">Reference proteome</keyword>
<evidence type="ECO:0000313" key="1">
    <source>
        <dbReference type="EMBL" id="GIH91258.1"/>
    </source>
</evidence>